<protein>
    <recommendedName>
        <fullName evidence="3">cellulase</fullName>
        <ecNumber evidence="3">3.2.1.4</ecNumber>
    </recommendedName>
</protein>
<sequence length="354" mass="38033">MTLRLLAASALALMIGLAVPSQAQTQTATATAGTISVEDWTAYKAKFLDPSGRIIDTANGNISHSEGQGYGLILAFLANSVADFDQIWTFTKTELLLRDDGLAVWRWDPTKTPHVTDANNASDGDILIAYALSLAGETWQRPDLTSAAQSMIAAIGKHVVVGTPGGSITLLPGVTGFKSTEREDGPVVNPSYWVFEAMTRFATRDKATDWKALSRSGQALVQTARFGDRQLPAEWVSIKQSPVPAEGFPAEFSYNAIRIPLYMVRAGITDRNLLRPFMADAGGPGLSLVELKSGAVSATLSDPGYRIIPSLVACVVDKKPLPQDLLRFTPTDYYPSTLQLLALSYLRNIPGGCA</sequence>
<dbReference type="EMBL" id="BMZQ01000001">
    <property type="protein sequence ID" value="GHD09537.1"/>
    <property type="molecule type" value="Genomic_DNA"/>
</dbReference>
<evidence type="ECO:0000313" key="10">
    <source>
        <dbReference type="Proteomes" id="UP000630142"/>
    </source>
</evidence>
<keyword evidence="8" id="KW-0732">Signal</keyword>
<evidence type="ECO:0000256" key="2">
    <source>
        <dbReference type="ARBA" id="ARBA00009209"/>
    </source>
</evidence>
<evidence type="ECO:0000256" key="7">
    <source>
        <dbReference type="ARBA" id="ARBA00023326"/>
    </source>
</evidence>
<evidence type="ECO:0000256" key="8">
    <source>
        <dbReference type="SAM" id="SignalP"/>
    </source>
</evidence>
<dbReference type="Pfam" id="PF01270">
    <property type="entry name" value="Glyco_hydro_8"/>
    <property type="match status" value="1"/>
</dbReference>
<keyword evidence="4" id="KW-0378">Hydrolase</keyword>
<dbReference type="Proteomes" id="UP000630142">
    <property type="component" value="Unassembled WGS sequence"/>
</dbReference>
<evidence type="ECO:0000256" key="5">
    <source>
        <dbReference type="ARBA" id="ARBA00023001"/>
    </source>
</evidence>
<dbReference type="GO" id="GO:0008810">
    <property type="term" value="F:cellulase activity"/>
    <property type="evidence" value="ECO:0007669"/>
    <property type="project" value="UniProtKB-EC"/>
</dbReference>
<dbReference type="Gene3D" id="1.50.10.10">
    <property type="match status" value="1"/>
</dbReference>
<gene>
    <name evidence="9" type="ORF">GCM10016234_10400</name>
</gene>
<dbReference type="InterPro" id="IPR002037">
    <property type="entry name" value="Glyco_hydro_8"/>
</dbReference>
<reference evidence="9" key="1">
    <citation type="journal article" date="2014" name="Int. J. Syst. Evol. Microbiol.">
        <title>Complete genome sequence of Corynebacterium casei LMG S-19264T (=DSM 44701T), isolated from a smear-ripened cheese.</title>
        <authorList>
            <consortium name="US DOE Joint Genome Institute (JGI-PGF)"/>
            <person name="Walter F."/>
            <person name="Albersmeier A."/>
            <person name="Kalinowski J."/>
            <person name="Ruckert C."/>
        </authorList>
    </citation>
    <scope>NUCLEOTIDE SEQUENCE</scope>
    <source>
        <strain evidence="9">KCTC 42249</strain>
    </source>
</reference>
<evidence type="ECO:0000256" key="3">
    <source>
        <dbReference type="ARBA" id="ARBA00012601"/>
    </source>
</evidence>
<comment type="similarity">
    <text evidence="2">Belongs to the glycosyl hydrolase 8 (cellulase D) family.</text>
</comment>
<comment type="catalytic activity">
    <reaction evidence="1">
        <text>Endohydrolysis of (1-&gt;4)-beta-D-glucosidic linkages in cellulose, lichenin and cereal beta-D-glucans.</text>
        <dbReference type="EC" id="3.2.1.4"/>
    </reaction>
</comment>
<name>A0A8J3DND8_9HYPH</name>
<reference evidence="9" key="2">
    <citation type="submission" date="2020-09" db="EMBL/GenBank/DDBJ databases">
        <authorList>
            <person name="Sun Q."/>
            <person name="Kim S."/>
        </authorList>
    </citation>
    <scope>NUCLEOTIDE SEQUENCE</scope>
    <source>
        <strain evidence="9">KCTC 42249</strain>
    </source>
</reference>
<dbReference type="GO" id="GO:0030245">
    <property type="term" value="P:cellulose catabolic process"/>
    <property type="evidence" value="ECO:0007669"/>
    <property type="project" value="UniProtKB-KW"/>
</dbReference>
<accession>A0A8J3DND8</accession>
<comment type="caution">
    <text evidence="9">The sequence shown here is derived from an EMBL/GenBank/DDBJ whole genome shotgun (WGS) entry which is preliminary data.</text>
</comment>
<organism evidence="9 10">
    <name type="scientific">Tianweitania populi</name>
    <dbReference type="NCBI Taxonomy" id="1607949"/>
    <lineage>
        <taxon>Bacteria</taxon>
        <taxon>Pseudomonadati</taxon>
        <taxon>Pseudomonadota</taxon>
        <taxon>Alphaproteobacteria</taxon>
        <taxon>Hyphomicrobiales</taxon>
        <taxon>Phyllobacteriaceae</taxon>
        <taxon>Tianweitania</taxon>
    </lineage>
</organism>
<evidence type="ECO:0000313" key="9">
    <source>
        <dbReference type="EMBL" id="GHD09537.1"/>
    </source>
</evidence>
<dbReference type="AlphaFoldDB" id="A0A8J3DND8"/>
<keyword evidence="5" id="KW-0136">Cellulose degradation</keyword>
<evidence type="ECO:0000256" key="4">
    <source>
        <dbReference type="ARBA" id="ARBA00022801"/>
    </source>
</evidence>
<dbReference type="RefSeq" id="WP_189502212.1">
    <property type="nucleotide sequence ID" value="NZ_BMZQ01000001.1"/>
</dbReference>
<proteinExistence type="inferred from homology"/>
<dbReference type="SUPFAM" id="SSF48208">
    <property type="entry name" value="Six-hairpin glycosidases"/>
    <property type="match status" value="1"/>
</dbReference>
<evidence type="ECO:0000256" key="6">
    <source>
        <dbReference type="ARBA" id="ARBA00023295"/>
    </source>
</evidence>
<dbReference type="EC" id="3.2.1.4" evidence="3"/>
<keyword evidence="7" id="KW-0119">Carbohydrate metabolism</keyword>
<dbReference type="PRINTS" id="PR00735">
    <property type="entry name" value="GLHYDRLASE8"/>
</dbReference>
<evidence type="ECO:0000256" key="1">
    <source>
        <dbReference type="ARBA" id="ARBA00000966"/>
    </source>
</evidence>
<dbReference type="InterPro" id="IPR008928">
    <property type="entry name" value="6-hairpin_glycosidase_sf"/>
</dbReference>
<feature type="chain" id="PRO_5035321830" description="cellulase" evidence="8">
    <location>
        <begin position="24"/>
        <end position="354"/>
    </location>
</feature>
<keyword evidence="7" id="KW-0624">Polysaccharide degradation</keyword>
<dbReference type="InterPro" id="IPR012341">
    <property type="entry name" value="6hp_glycosidase-like_sf"/>
</dbReference>
<feature type="signal peptide" evidence="8">
    <location>
        <begin position="1"/>
        <end position="23"/>
    </location>
</feature>
<keyword evidence="6" id="KW-0326">Glycosidase</keyword>
<keyword evidence="10" id="KW-1185">Reference proteome</keyword>